<protein>
    <recommendedName>
        <fullName evidence="6">Major royal jelly protein</fullName>
    </recommendedName>
</protein>
<dbReference type="KEGG" id="ffu:CLAFUR5_02524"/>
<dbReference type="OrthoDB" id="7776143at2759"/>
<evidence type="ECO:0008006" key="6">
    <source>
        <dbReference type="Google" id="ProtNLM"/>
    </source>
</evidence>
<comment type="similarity">
    <text evidence="2">Belongs to the major royal jelly protein family.</text>
</comment>
<evidence type="ECO:0000256" key="3">
    <source>
        <dbReference type="ARBA" id="ARBA00022525"/>
    </source>
</evidence>
<dbReference type="InterPro" id="IPR011042">
    <property type="entry name" value="6-blade_b-propeller_TolB-like"/>
</dbReference>
<sequence>MTKTSRPLLGAGSAFAQITYQNHSQTILRVDNGTYGPEIEEVHYYYDQWPIGIAVASDGPLFATYTRGDYEYTLGVTVNKTAEKPYPSPELNLPPSQLNTTLGGIPFGSNNASAFISVQAVYITSETASRPETLWVLDTGRPTVYNAQKEPSMPYGQPGGPKLVAISLANNTIYKTYTFPPNVHYPDSYLNDLRFDFNPDLSGTTGQGIAYLVDSSNEGRPGFIMVDLGSGKSWRRLNQDRSVLRGRNDVPSYQGHPFYLRMSGMPVQWQLEGLDGIQLSPDGKRMYYSPLSTKDLWSVPTTNLRVDDADPLAEVHAVANVSFHGQRGGDANGFEGDSNGLIYQLMPEHNAIYYFDPNDGLTHGFVRDPRIIWPDGASVGADGYIYMNINQLPYQPDWNFGVDSRVHPGAILRAKLPNGGTKITSLYEYGGSNSTMGR</sequence>
<keyword evidence="5" id="KW-1185">Reference proteome</keyword>
<comment type="subcellular location">
    <subcellularLocation>
        <location evidence="1">Secreted</location>
    </subcellularLocation>
</comment>
<dbReference type="SUPFAM" id="SSF101898">
    <property type="entry name" value="NHL repeat"/>
    <property type="match status" value="1"/>
</dbReference>
<organism evidence="4 5">
    <name type="scientific">Passalora fulva</name>
    <name type="common">Tomato leaf mold</name>
    <name type="synonym">Cladosporium fulvum</name>
    <dbReference type="NCBI Taxonomy" id="5499"/>
    <lineage>
        <taxon>Eukaryota</taxon>
        <taxon>Fungi</taxon>
        <taxon>Dikarya</taxon>
        <taxon>Ascomycota</taxon>
        <taxon>Pezizomycotina</taxon>
        <taxon>Dothideomycetes</taxon>
        <taxon>Dothideomycetidae</taxon>
        <taxon>Mycosphaerellales</taxon>
        <taxon>Mycosphaerellaceae</taxon>
        <taxon>Fulvia</taxon>
    </lineage>
</organism>
<reference evidence="4" key="1">
    <citation type="submission" date="2021-12" db="EMBL/GenBank/DDBJ databases">
        <authorList>
            <person name="Zaccaron A."/>
            <person name="Stergiopoulos I."/>
        </authorList>
    </citation>
    <scope>NUCLEOTIDE SEQUENCE</scope>
    <source>
        <strain evidence="4">Race5_Kim</strain>
    </source>
</reference>
<reference evidence="4" key="2">
    <citation type="journal article" date="2022" name="Microb. Genom.">
        <title>A chromosome-scale genome assembly of the tomato pathogen Cladosporium fulvum reveals a compartmentalized genome architecture and the presence of a dispensable chromosome.</title>
        <authorList>
            <person name="Zaccaron A.Z."/>
            <person name="Chen L.H."/>
            <person name="Samaras A."/>
            <person name="Stergiopoulos I."/>
        </authorList>
    </citation>
    <scope>NUCLEOTIDE SEQUENCE</scope>
    <source>
        <strain evidence="4">Race5_Kim</strain>
    </source>
</reference>
<dbReference type="GeneID" id="71982402"/>
<dbReference type="Pfam" id="PF03022">
    <property type="entry name" value="MRJP"/>
    <property type="match status" value="1"/>
</dbReference>
<dbReference type="PANTHER" id="PTHR10009">
    <property type="entry name" value="PROTEIN YELLOW-RELATED"/>
    <property type="match status" value="1"/>
</dbReference>
<dbReference type="PANTHER" id="PTHR10009:SF18">
    <property type="entry name" value="PROTEIN YELLOW-LIKE PROTEIN"/>
    <property type="match status" value="1"/>
</dbReference>
<gene>
    <name evidence="4" type="ORF">CLAFUR5_02524</name>
</gene>
<evidence type="ECO:0000256" key="1">
    <source>
        <dbReference type="ARBA" id="ARBA00004613"/>
    </source>
</evidence>
<accession>A0A9Q8LB08</accession>
<dbReference type="RefSeq" id="XP_047758448.1">
    <property type="nucleotide sequence ID" value="XM_047901672.1"/>
</dbReference>
<evidence type="ECO:0000313" key="5">
    <source>
        <dbReference type="Proteomes" id="UP000756132"/>
    </source>
</evidence>
<keyword evidence="3" id="KW-0964">Secreted</keyword>
<proteinExistence type="inferred from homology"/>
<evidence type="ECO:0000256" key="2">
    <source>
        <dbReference type="ARBA" id="ARBA00009127"/>
    </source>
</evidence>
<dbReference type="EMBL" id="CP090164">
    <property type="protein sequence ID" value="UJO14082.1"/>
    <property type="molecule type" value="Genomic_DNA"/>
</dbReference>
<dbReference type="GO" id="GO:0005576">
    <property type="term" value="C:extracellular region"/>
    <property type="evidence" value="ECO:0007669"/>
    <property type="project" value="UniProtKB-SubCell"/>
</dbReference>
<evidence type="ECO:0000313" key="4">
    <source>
        <dbReference type="EMBL" id="UJO14082.1"/>
    </source>
</evidence>
<dbReference type="AlphaFoldDB" id="A0A9Q8LB08"/>
<dbReference type="Proteomes" id="UP000756132">
    <property type="component" value="Chromosome 2"/>
</dbReference>
<dbReference type="InterPro" id="IPR017996">
    <property type="entry name" value="MRJP/yellow-related"/>
</dbReference>
<name>A0A9Q8LB08_PASFU</name>
<dbReference type="Gene3D" id="2.120.10.30">
    <property type="entry name" value="TolB, C-terminal domain"/>
    <property type="match status" value="1"/>
</dbReference>